<name>A0A0L0URQ7_9BASI</name>
<evidence type="ECO:0008006" key="5">
    <source>
        <dbReference type="Google" id="ProtNLM"/>
    </source>
</evidence>
<evidence type="ECO:0000256" key="1">
    <source>
        <dbReference type="SAM" id="MobiDB-lite"/>
    </source>
</evidence>
<dbReference type="EMBL" id="AJIL01000310">
    <property type="protein sequence ID" value="KNE89655.1"/>
    <property type="molecule type" value="Genomic_DNA"/>
</dbReference>
<protein>
    <recommendedName>
        <fullName evidence="5">t-SNARE coiled-coil homology domain-containing protein</fullName>
    </recommendedName>
</protein>
<sequence>MLLPVILIAIQLVHHYGIAASPLSIPRALMKRELTGADRYRIEKRAFRGGAKEASEGSRGNHSAAVNKLMATLDEFQSSQEEMLKKLDRMGESVSRTSASMSEISASADRSSSSAEKIDQTLRGSKK</sequence>
<evidence type="ECO:0000256" key="2">
    <source>
        <dbReference type="SAM" id="SignalP"/>
    </source>
</evidence>
<reference evidence="4" key="1">
    <citation type="submission" date="2014-03" db="EMBL/GenBank/DDBJ databases">
        <title>The Genome Sequence of Puccinia striiformis f. sp. tritici PST-78.</title>
        <authorList>
            <consortium name="The Broad Institute Genome Sequencing Platform"/>
            <person name="Cuomo C."/>
            <person name="Hulbert S."/>
            <person name="Chen X."/>
            <person name="Walker B."/>
            <person name="Young S.K."/>
            <person name="Zeng Q."/>
            <person name="Gargeya S."/>
            <person name="Fitzgerald M."/>
            <person name="Haas B."/>
            <person name="Abouelleil A."/>
            <person name="Alvarado L."/>
            <person name="Arachchi H.M."/>
            <person name="Berlin A.M."/>
            <person name="Chapman S.B."/>
            <person name="Goldberg J."/>
            <person name="Griggs A."/>
            <person name="Gujja S."/>
            <person name="Hansen M."/>
            <person name="Howarth C."/>
            <person name="Imamovic A."/>
            <person name="Larimer J."/>
            <person name="McCowan C."/>
            <person name="Montmayeur A."/>
            <person name="Murphy C."/>
            <person name="Neiman D."/>
            <person name="Pearson M."/>
            <person name="Priest M."/>
            <person name="Roberts A."/>
            <person name="Saif S."/>
            <person name="Shea T."/>
            <person name="Sisk P."/>
            <person name="Sykes S."/>
            <person name="Wortman J."/>
            <person name="Nusbaum C."/>
            <person name="Birren B."/>
        </authorList>
    </citation>
    <scope>NUCLEOTIDE SEQUENCE [LARGE SCALE GENOMIC DNA]</scope>
    <source>
        <strain evidence="4">race PST-78</strain>
    </source>
</reference>
<keyword evidence="2" id="KW-0732">Signal</keyword>
<feature type="region of interest" description="Disordered" evidence="1">
    <location>
        <begin position="85"/>
        <end position="127"/>
    </location>
</feature>
<accession>A0A0L0URQ7</accession>
<keyword evidence="4" id="KW-1185">Reference proteome</keyword>
<gene>
    <name evidence="3" type="ORF">PSTG_16882</name>
</gene>
<evidence type="ECO:0000313" key="3">
    <source>
        <dbReference type="EMBL" id="KNE89655.1"/>
    </source>
</evidence>
<proteinExistence type="predicted"/>
<comment type="caution">
    <text evidence="3">The sequence shown here is derived from an EMBL/GenBank/DDBJ whole genome shotgun (WGS) entry which is preliminary data.</text>
</comment>
<dbReference type="AlphaFoldDB" id="A0A0L0URQ7"/>
<dbReference type="Proteomes" id="UP000054564">
    <property type="component" value="Unassembled WGS sequence"/>
</dbReference>
<feature type="compositionally biased region" description="Low complexity" evidence="1">
    <location>
        <begin position="100"/>
        <end position="115"/>
    </location>
</feature>
<feature type="chain" id="PRO_5005549088" description="t-SNARE coiled-coil homology domain-containing protein" evidence="2">
    <location>
        <begin position="21"/>
        <end position="127"/>
    </location>
</feature>
<evidence type="ECO:0000313" key="4">
    <source>
        <dbReference type="Proteomes" id="UP000054564"/>
    </source>
</evidence>
<organism evidence="3 4">
    <name type="scientific">Puccinia striiformis f. sp. tritici PST-78</name>
    <dbReference type="NCBI Taxonomy" id="1165861"/>
    <lineage>
        <taxon>Eukaryota</taxon>
        <taxon>Fungi</taxon>
        <taxon>Dikarya</taxon>
        <taxon>Basidiomycota</taxon>
        <taxon>Pucciniomycotina</taxon>
        <taxon>Pucciniomycetes</taxon>
        <taxon>Pucciniales</taxon>
        <taxon>Pucciniaceae</taxon>
        <taxon>Puccinia</taxon>
    </lineage>
</organism>
<feature type="signal peptide" evidence="2">
    <location>
        <begin position="1"/>
        <end position="20"/>
    </location>
</feature>